<dbReference type="EMBL" id="JAGPYM010000004">
    <property type="protein sequence ID" value="KAH6895688.1"/>
    <property type="molecule type" value="Genomic_DNA"/>
</dbReference>
<gene>
    <name evidence="1" type="ORF">B0T10DRAFT_223831</name>
</gene>
<evidence type="ECO:0000313" key="2">
    <source>
        <dbReference type="Proteomes" id="UP000777438"/>
    </source>
</evidence>
<proteinExistence type="predicted"/>
<comment type="caution">
    <text evidence="1">The sequence shown here is derived from an EMBL/GenBank/DDBJ whole genome shotgun (WGS) entry which is preliminary data.</text>
</comment>
<organism evidence="1 2">
    <name type="scientific">Thelonectria olida</name>
    <dbReference type="NCBI Taxonomy" id="1576542"/>
    <lineage>
        <taxon>Eukaryota</taxon>
        <taxon>Fungi</taxon>
        <taxon>Dikarya</taxon>
        <taxon>Ascomycota</taxon>
        <taxon>Pezizomycotina</taxon>
        <taxon>Sordariomycetes</taxon>
        <taxon>Hypocreomycetidae</taxon>
        <taxon>Hypocreales</taxon>
        <taxon>Nectriaceae</taxon>
        <taxon>Thelonectria</taxon>
    </lineage>
</organism>
<sequence length="238" mass="26393">MSHSTLLLQPSNMISHPVVLSPATSSELLSYIISSHRYPTTLIIGGSKQEFLAAVVEQLLHQLSLNHDQPPEDTNDTDTPTHPLLKASLHQVAISRHIRIIFAPTVTHLRSYLSVFSANDSRIPPPPNHTPPPGKLPLLLVYGLLSLHRDASEWSAQGIGNSAAALVDCAVRNEFRPVIIEPRGVGGHEDLQRLSNEIIPLLNGTARKDDGSWSGRTVNIRQVLSRWFKFETREWEIP</sequence>
<keyword evidence="2" id="KW-1185">Reference proteome</keyword>
<name>A0A9P9ATB5_9HYPO</name>
<dbReference type="Proteomes" id="UP000777438">
    <property type="component" value="Unassembled WGS sequence"/>
</dbReference>
<protein>
    <submittedName>
        <fullName evidence="1">Uncharacterized protein</fullName>
    </submittedName>
</protein>
<dbReference type="AlphaFoldDB" id="A0A9P9ATB5"/>
<accession>A0A9P9ATB5</accession>
<dbReference type="OrthoDB" id="5391496at2759"/>
<evidence type="ECO:0000313" key="1">
    <source>
        <dbReference type="EMBL" id="KAH6895688.1"/>
    </source>
</evidence>
<reference evidence="1 2" key="1">
    <citation type="journal article" date="2021" name="Nat. Commun.">
        <title>Genetic determinants of endophytism in the Arabidopsis root mycobiome.</title>
        <authorList>
            <person name="Mesny F."/>
            <person name="Miyauchi S."/>
            <person name="Thiergart T."/>
            <person name="Pickel B."/>
            <person name="Atanasova L."/>
            <person name="Karlsson M."/>
            <person name="Huettel B."/>
            <person name="Barry K.W."/>
            <person name="Haridas S."/>
            <person name="Chen C."/>
            <person name="Bauer D."/>
            <person name="Andreopoulos W."/>
            <person name="Pangilinan J."/>
            <person name="LaButti K."/>
            <person name="Riley R."/>
            <person name="Lipzen A."/>
            <person name="Clum A."/>
            <person name="Drula E."/>
            <person name="Henrissat B."/>
            <person name="Kohler A."/>
            <person name="Grigoriev I.V."/>
            <person name="Martin F.M."/>
            <person name="Hacquard S."/>
        </authorList>
    </citation>
    <scope>NUCLEOTIDE SEQUENCE [LARGE SCALE GENOMIC DNA]</scope>
    <source>
        <strain evidence="1 2">MPI-CAGE-CH-0241</strain>
    </source>
</reference>